<comment type="caution">
    <text evidence="1">The sequence shown here is derived from an EMBL/GenBank/DDBJ whole genome shotgun (WGS) entry which is preliminary data.</text>
</comment>
<dbReference type="Proteomes" id="UP001164929">
    <property type="component" value="Chromosome 18"/>
</dbReference>
<sequence length="71" mass="8319">MEYPPSSLPILFRHNGHRNNMGPDAEELLKEFENLCTLRVRMPISSDLSNPRNFIAKLFSLYNKVLNIRRC</sequence>
<keyword evidence="2" id="KW-1185">Reference proteome</keyword>
<evidence type="ECO:0000313" key="1">
    <source>
        <dbReference type="EMBL" id="KAJ6956949.1"/>
    </source>
</evidence>
<name>A0AAD6PQV0_9ROSI</name>
<organism evidence="1 2">
    <name type="scientific">Populus alba x Populus x berolinensis</name>
    <dbReference type="NCBI Taxonomy" id="444605"/>
    <lineage>
        <taxon>Eukaryota</taxon>
        <taxon>Viridiplantae</taxon>
        <taxon>Streptophyta</taxon>
        <taxon>Embryophyta</taxon>
        <taxon>Tracheophyta</taxon>
        <taxon>Spermatophyta</taxon>
        <taxon>Magnoliopsida</taxon>
        <taxon>eudicotyledons</taxon>
        <taxon>Gunneridae</taxon>
        <taxon>Pentapetalae</taxon>
        <taxon>rosids</taxon>
        <taxon>fabids</taxon>
        <taxon>Malpighiales</taxon>
        <taxon>Salicaceae</taxon>
        <taxon>Saliceae</taxon>
        <taxon>Populus</taxon>
    </lineage>
</organism>
<reference evidence="1 2" key="1">
    <citation type="journal article" date="2023" name="Mol. Ecol. Resour.">
        <title>Chromosome-level genome assembly of a triploid poplar Populus alba 'Berolinensis'.</title>
        <authorList>
            <person name="Chen S."/>
            <person name="Yu Y."/>
            <person name="Wang X."/>
            <person name="Wang S."/>
            <person name="Zhang T."/>
            <person name="Zhou Y."/>
            <person name="He R."/>
            <person name="Meng N."/>
            <person name="Wang Y."/>
            <person name="Liu W."/>
            <person name="Liu Z."/>
            <person name="Liu J."/>
            <person name="Guo Q."/>
            <person name="Huang H."/>
            <person name="Sederoff R.R."/>
            <person name="Wang G."/>
            <person name="Qu G."/>
            <person name="Chen S."/>
        </authorList>
    </citation>
    <scope>NUCLEOTIDE SEQUENCE [LARGE SCALE GENOMIC DNA]</scope>
    <source>
        <strain evidence="1">SC-2020</strain>
    </source>
</reference>
<protein>
    <submittedName>
        <fullName evidence="1">Uncharacterized protein</fullName>
    </submittedName>
</protein>
<evidence type="ECO:0000313" key="2">
    <source>
        <dbReference type="Proteomes" id="UP001164929"/>
    </source>
</evidence>
<dbReference type="EMBL" id="JAQIZT010000018">
    <property type="protein sequence ID" value="KAJ6956949.1"/>
    <property type="molecule type" value="Genomic_DNA"/>
</dbReference>
<dbReference type="AlphaFoldDB" id="A0AAD6PQV0"/>
<gene>
    <name evidence="1" type="ORF">NC653_039000</name>
</gene>
<proteinExistence type="predicted"/>
<accession>A0AAD6PQV0</accession>